<dbReference type="PROSITE" id="PS51192">
    <property type="entry name" value="HELICASE_ATP_BIND_1"/>
    <property type="match status" value="1"/>
</dbReference>
<dbReference type="Gene3D" id="3.40.50.300">
    <property type="entry name" value="P-loop containing nucleotide triphosphate hydrolases"/>
    <property type="match status" value="1"/>
</dbReference>
<dbReference type="SMART" id="SM00490">
    <property type="entry name" value="HELICc"/>
    <property type="match status" value="1"/>
</dbReference>
<dbReference type="STRING" id="3760.A0A251QPU3"/>
<sequence>MAFGYLTVIVGRRRNSGTNWLIKMKRKRHLYRSTHPFDAYPFEALCCGSWHPVELLGIRSGTMTINFADNHSCVIQNKGPFPNIRVRSRQANSYDCTCFLRPGVDVCVLSTPENTENSEEKIRAPVMVDARINSIKRVPHESHCSCRFYVNFYVNQGPLGSERATLNKDAKRVGIHDIFVFQTLDRDSCANEHYRWEFSADCPTLPRTKLLLGKFLSDISWLLVTSVLKQVSFDVRSVQRKVVYQIVGGDDDSTLSKSDNYLHAVNFRVDDGLLVPIVVEFVPADATGNDPTEGGPSSSSDLLGLRRSKRQNVRPERFLGCDAPAEIEIGYIRSRPYKVDHSDDDDMHIPLSQLFGKHARRSEEHTEAEQKVHYKKLKSSEDLHASKSEDDLASESEDSLECKSKIKSRKVKSDVAKRKKHQAQLAIVPLPDKRDPFALGRSHLNANSPEKSTKEGEEFPAKYYYHYSSKAKRKKNSDLDDMDFQMKWDGKVSTSRASRVYNNRHNSIRSKREGLSGRTYPKRSLSAGAYKELINTFLKDMDCSNKQEPNIMDQWKEFKAGKNPEQQNETEMPEDEDEEEMSETEMLWKEMELALASAYLLDGDEGSQGSTSGGTAQKSGAGCRHEFRLNEEIGMVCLICGFVSIEIGDVSAPFVQNTGWAADDRKINEEQTDDKRAEYEEFNFFHTRTSPDEPEPLSEENDNVWALIPELRRKLLFHQKKAFEFLWKNVAGSLEPALMEHKAKKIGGCVISHSPGAGKTFLIIAFLVSYLKLFPGKRPLVLAPKTTLYTWYKEFIKWKIPIPVYLIHGRRTYRVFKKKTVTFTGGPKPTDDVLHVLDCLEKIQKWHAQPSVLVMGYTSFLTLMREDSKFVHRKFMAQVLRESPGIVVLDEGHNPRSTKSRLRKGLMKVETDLRILLSGTLFQNNFCEYFNTLCLARPKFVNEVLRQLDPKYRRKKKGKEKARHLMEARARKLFLDQIAKKIDSNEGEDQRIQGLNMLRNITNGFIDVYEGGNSDTLPGLQIYTLLMNTTDIQQEILDKLQDIMSKYHGYPLELELLITLGSIHPWLIKTAACADKFFTTEQLEDLEQYKHDLHKGSKVKFVLSLIYRVVRKEKVLIFCHNIAPVRLFLELFEMVFGWQRGREVLVLTGDLELFERGKVMDKFEEAGGASRVLLASITACAEGISLTAASRVILLDSEWNPSKTKQAIARAFRPGQQKVVYVYQLLATGTLEEDKYGRTTWKEWVSSMIFSEAFVEDPSRWQAEKIEDDILREMVAEDKSKSFHMIMKNEKASTVVRGKD</sequence>
<dbReference type="InterPro" id="IPR014001">
    <property type="entry name" value="Helicase_ATP-bd"/>
</dbReference>
<keyword evidence="2" id="KW-0547">Nucleotide-binding</keyword>
<proteinExistence type="predicted"/>
<keyword evidence="3" id="KW-0378">Hydrolase</keyword>
<dbReference type="InterPro" id="IPR049730">
    <property type="entry name" value="SNF2/RAD54-like_C"/>
</dbReference>
<dbReference type="EMBL" id="CM007652">
    <property type="protein sequence ID" value="ONI24705.1"/>
    <property type="molecule type" value="Genomic_DNA"/>
</dbReference>
<reference evidence="10 11" key="1">
    <citation type="journal article" date="2013" name="Nat. Genet.">
        <title>The high-quality draft genome of peach (Prunus persica) identifies unique patterns of genetic diversity, domestication and genome evolution.</title>
        <authorList>
            <consortium name="International Peach Genome Initiative"/>
            <person name="Verde I."/>
            <person name="Abbott A.G."/>
            <person name="Scalabrin S."/>
            <person name="Jung S."/>
            <person name="Shu S."/>
            <person name="Marroni F."/>
            <person name="Zhebentyayeva T."/>
            <person name="Dettori M.T."/>
            <person name="Grimwood J."/>
            <person name="Cattonaro F."/>
            <person name="Zuccolo A."/>
            <person name="Rossini L."/>
            <person name="Jenkins J."/>
            <person name="Vendramin E."/>
            <person name="Meisel L.A."/>
            <person name="Decroocq V."/>
            <person name="Sosinski B."/>
            <person name="Prochnik S."/>
            <person name="Mitros T."/>
            <person name="Policriti A."/>
            <person name="Cipriani G."/>
            <person name="Dondini L."/>
            <person name="Ficklin S."/>
            <person name="Goodstein D.M."/>
            <person name="Xuan P."/>
            <person name="Del Fabbro C."/>
            <person name="Aramini V."/>
            <person name="Copetti D."/>
            <person name="Gonzalez S."/>
            <person name="Horner D.S."/>
            <person name="Falchi R."/>
            <person name="Lucas S."/>
            <person name="Mica E."/>
            <person name="Maldonado J."/>
            <person name="Lazzari B."/>
            <person name="Bielenberg D."/>
            <person name="Pirona R."/>
            <person name="Miculan M."/>
            <person name="Barakat A."/>
            <person name="Testolin R."/>
            <person name="Stella A."/>
            <person name="Tartarini S."/>
            <person name="Tonutti P."/>
            <person name="Arus P."/>
            <person name="Orellana A."/>
            <person name="Wells C."/>
            <person name="Main D."/>
            <person name="Vizzotto G."/>
            <person name="Silva H."/>
            <person name="Salamini F."/>
            <person name="Schmutz J."/>
            <person name="Morgante M."/>
            <person name="Rokhsar D.S."/>
        </authorList>
    </citation>
    <scope>NUCLEOTIDE SEQUENCE [LARGE SCALE GENOMIC DNA]</scope>
    <source>
        <strain evidence="11">cv. Nemared</strain>
    </source>
</reference>
<dbReference type="InterPro" id="IPR000330">
    <property type="entry name" value="SNF2_N"/>
</dbReference>
<evidence type="ECO:0000259" key="9">
    <source>
        <dbReference type="PROSITE" id="PS51194"/>
    </source>
</evidence>
<evidence type="ECO:0000256" key="7">
    <source>
        <dbReference type="SAM" id="MobiDB-lite"/>
    </source>
</evidence>
<protein>
    <submittedName>
        <fullName evidence="10">Uncharacterized protein</fullName>
    </submittedName>
</protein>
<keyword evidence="6" id="KW-0539">Nucleus</keyword>
<evidence type="ECO:0000256" key="6">
    <source>
        <dbReference type="ARBA" id="ARBA00023242"/>
    </source>
</evidence>
<evidence type="ECO:0000256" key="3">
    <source>
        <dbReference type="ARBA" id="ARBA00022801"/>
    </source>
</evidence>
<dbReference type="InterPro" id="IPR044567">
    <property type="entry name" value="CLSY/DRD1"/>
</dbReference>
<accession>A0A251QPU3</accession>
<dbReference type="InterPro" id="IPR027417">
    <property type="entry name" value="P-loop_NTPase"/>
</dbReference>
<dbReference type="Pfam" id="PF00176">
    <property type="entry name" value="SNF2-rel_dom"/>
    <property type="match status" value="1"/>
</dbReference>
<feature type="compositionally biased region" description="Basic and acidic residues" evidence="7">
    <location>
        <begin position="361"/>
        <end position="390"/>
    </location>
</feature>
<dbReference type="GO" id="GO:0005524">
    <property type="term" value="F:ATP binding"/>
    <property type="evidence" value="ECO:0007669"/>
    <property type="project" value="UniProtKB-KW"/>
</dbReference>
<dbReference type="Gramene" id="ONI24705">
    <property type="protein sequence ID" value="ONI24705"/>
    <property type="gene ID" value="PRUPE_2G256800"/>
</dbReference>
<feature type="region of interest" description="Disordered" evidence="7">
    <location>
        <begin position="285"/>
        <end position="306"/>
    </location>
</feature>
<keyword evidence="5" id="KW-0067">ATP-binding</keyword>
<organism evidence="10 11">
    <name type="scientific">Prunus persica</name>
    <name type="common">Peach</name>
    <name type="synonym">Amygdalus persica</name>
    <dbReference type="NCBI Taxonomy" id="3760"/>
    <lineage>
        <taxon>Eukaryota</taxon>
        <taxon>Viridiplantae</taxon>
        <taxon>Streptophyta</taxon>
        <taxon>Embryophyta</taxon>
        <taxon>Tracheophyta</taxon>
        <taxon>Spermatophyta</taxon>
        <taxon>Magnoliopsida</taxon>
        <taxon>eudicotyledons</taxon>
        <taxon>Gunneridae</taxon>
        <taxon>Pentapetalae</taxon>
        <taxon>rosids</taxon>
        <taxon>fabids</taxon>
        <taxon>Rosales</taxon>
        <taxon>Rosaceae</taxon>
        <taxon>Amygdaloideae</taxon>
        <taxon>Amygdaleae</taxon>
        <taxon>Prunus</taxon>
    </lineage>
</organism>
<evidence type="ECO:0000313" key="11">
    <source>
        <dbReference type="Proteomes" id="UP000006882"/>
    </source>
</evidence>
<keyword evidence="11" id="KW-1185">Reference proteome</keyword>
<dbReference type="GO" id="GO:0080188">
    <property type="term" value="P:gene silencing by siRNA-directed DNA methylation"/>
    <property type="evidence" value="ECO:0007669"/>
    <property type="project" value="InterPro"/>
</dbReference>
<evidence type="ECO:0000256" key="5">
    <source>
        <dbReference type="ARBA" id="ARBA00022840"/>
    </source>
</evidence>
<dbReference type="CDD" id="cd18793">
    <property type="entry name" value="SF2_C_SNF"/>
    <property type="match status" value="1"/>
</dbReference>
<feature type="region of interest" description="Disordered" evidence="7">
    <location>
        <begin position="358"/>
        <end position="422"/>
    </location>
</feature>
<dbReference type="InterPro" id="IPR001650">
    <property type="entry name" value="Helicase_C-like"/>
</dbReference>
<evidence type="ECO:0000256" key="4">
    <source>
        <dbReference type="ARBA" id="ARBA00022806"/>
    </source>
</evidence>
<evidence type="ECO:0000313" key="10">
    <source>
        <dbReference type="EMBL" id="ONI24705.1"/>
    </source>
</evidence>
<comment type="subcellular location">
    <subcellularLocation>
        <location evidence="1">Nucleus</location>
    </subcellularLocation>
</comment>
<dbReference type="Pfam" id="PF00271">
    <property type="entry name" value="Helicase_C"/>
    <property type="match status" value="1"/>
</dbReference>
<dbReference type="PANTHER" id="PTHR45821:SF2">
    <property type="entry name" value="SNF2 DOMAIN-CONTAINING PROTEIN CLASSY 2"/>
    <property type="match status" value="1"/>
</dbReference>
<gene>
    <name evidence="10" type="ORF">PRUPE_2G256800</name>
</gene>
<dbReference type="GO" id="GO:0016787">
    <property type="term" value="F:hydrolase activity"/>
    <property type="evidence" value="ECO:0007669"/>
    <property type="project" value="UniProtKB-KW"/>
</dbReference>
<dbReference type="InterPro" id="IPR038718">
    <property type="entry name" value="SNF2-like_sf"/>
</dbReference>
<dbReference type="SMART" id="SM00487">
    <property type="entry name" value="DEXDc"/>
    <property type="match status" value="1"/>
</dbReference>
<evidence type="ECO:0000256" key="2">
    <source>
        <dbReference type="ARBA" id="ARBA00022741"/>
    </source>
</evidence>
<feature type="domain" description="Helicase ATP-binding" evidence="8">
    <location>
        <begin position="740"/>
        <end position="939"/>
    </location>
</feature>
<keyword evidence="4" id="KW-0347">Helicase</keyword>
<dbReference type="Gene3D" id="3.40.50.10810">
    <property type="entry name" value="Tandem AAA-ATPase domain"/>
    <property type="match status" value="1"/>
</dbReference>
<dbReference type="PANTHER" id="PTHR45821">
    <property type="entry name" value="SNF2 DOMAIN-CONTAINING PROTEIN CLASSY 2-RELATED"/>
    <property type="match status" value="1"/>
</dbReference>
<evidence type="ECO:0000259" key="8">
    <source>
        <dbReference type="PROSITE" id="PS51192"/>
    </source>
</evidence>
<dbReference type="Proteomes" id="UP000006882">
    <property type="component" value="Chromosome G2"/>
</dbReference>
<feature type="domain" description="Helicase C-terminal" evidence="9">
    <location>
        <begin position="1102"/>
        <end position="1267"/>
    </location>
</feature>
<feature type="compositionally biased region" description="Low complexity" evidence="7">
    <location>
        <begin position="294"/>
        <end position="305"/>
    </location>
</feature>
<dbReference type="GO" id="GO:0004386">
    <property type="term" value="F:helicase activity"/>
    <property type="evidence" value="ECO:0007669"/>
    <property type="project" value="UniProtKB-KW"/>
</dbReference>
<dbReference type="PROSITE" id="PS51194">
    <property type="entry name" value="HELICASE_CTER"/>
    <property type="match status" value="1"/>
</dbReference>
<name>A0A251QPU3_PRUPE</name>
<dbReference type="SUPFAM" id="SSF52540">
    <property type="entry name" value="P-loop containing nucleoside triphosphate hydrolases"/>
    <property type="match status" value="2"/>
</dbReference>
<dbReference type="GO" id="GO:0005634">
    <property type="term" value="C:nucleus"/>
    <property type="evidence" value="ECO:0007669"/>
    <property type="project" value="UniProtKB-SubCell"/>
</dbReference>
<evidence type="ECO:0000256" key="1">
    <source>
        <dbReference type="ARBA" id="ARBA00004123"/>
    </source>
</evidence>
<dbReference type="CDD" id="cd18007">
    <property type="entry name" value="DEXHc_ATRX-like"/>
    <property type="match status" value="1"/>
</dbReference>